<name>A0A284RDS8_ARMOS</name>
<accession>A0A284RDS8</accession>
<keyword evidence="3" id="KW-1185">Reference proteome</keyword>
<feature type="signal peptide" evidence="1">
    <location>
        <begin position="1"/>
        <end position="19"/>
    </location>
</feature>
<sequence length="200" mass="21379">MQSFLLLVAAVQIVVVSSAVTPFLPANSTRLDGCSKVDSSLIWVGTKAVELATVSCASPEKRALAERCPAASACEKRCTTSCNHVAGVLSPIGEDCATIVDAINIFSTDAANNFTVKADHTLTLTYESCNYFFANSGAGDLEYCWSDFAYSSVLAGEACFPPVQPFSSEGLCTGLDGTWAAEYDHVLCFFFLSQTVYNWT</sequence>
<proteinExistence type="predicted"/>
<reference evidence="3" key="1">
    <citation type="journal article" date="2017" name="Nat. Ecol. Evol.">
        <title>Genome expansion and lineage-specific genetic innovations in the forest pathogenic fungi Armillaria.</title>
        <authorList>
            <person name="Sipos G."/>
            <person name="Prasanna A.N."/>
            <person name="Walter M.C."/>
            <person name="O'Connor E."/>
            <person name="Balint B."/>
            <person name="Krizsan K."/>
            <person name="Kiss B."/>
            <person name="Hess J."/>
            <person name="Varga T."/>
            <person name="Slot J."/>
            <person name="Riley R."/>
            <person name="Boka B."/>
            <person name="Rigling D."/>
            <person name="Barry K."/>
            <person name="Lee J."/>
            <person name="Mihaltcheva S."/>
            <person name="LaButti K."/>
            <person name="Lipzen A."/>
            <person name="Waldron R."/>
            <person name="Moloney N.M."/>
            <person name="Sperisen C."/>
            <person name="Kredics L."/>
            <person name="Vagvoelgyi C."/>
            <person name="Patrignani A."/>
            <person name="Fitzpatrick D."/>
            <person name="Nagy I."/>
            <person name="Doyle S."/>
            <person name="Anderson J.B."/>
            <person name="Grigoriev I.V."/>
            <person name="Gueldener U."/>
            <person name="Muensterkoetter M."/>
            <person name="Nagy L.G."/>
        </authorList>
    </citation>
    <scope>NUCLEOTIDE SEQUENCE [LARGE SCALE GENOMIC DNA]</scope>
    <source>
        <strain evidence="3">C18/9</strain>
    </source>
</reference>
<dbReference type="AlphaFoldDB" id="A0A284RDS8"/>
<keyword evidence="1" id="KW-0732">Signal</keyword>
<protein>
    <submittedName>
        <fullName evidence="2">Uncharacterized protein</fullName>
    </submittedName>
</protein>
<gene>
    <name evidence="2" type="ORF">ARMOST_10252</name>
</gene>
<dbReference type="OrthoDB" id="3249523at2759"/>
<evidence type="ECO:0000313" key="2">
    <source>
        <dbReference type="EMBL" id="SJL06910.1"/>
    </source>
</evidence>
<dbReference type="Proteomes" id="UP000219338">
    <property type="component" value="Unassembled WGS sequence"/>
</dbReference>
<dbReference type="STRING" id="47428.A0A284RDS8"/>
<evidence type="ECO:0000256" key="1">
    <source>
        <dbReference type="SAM" id="SignalP"/>
    </source>
</evidence>
<dbReference type="EMBL" id="FUEG01000007">
    <property type="protein sequence ID" value="SJL06910.1"/>
    <property type="molecule type" value="Genomic_DNA"/>
</dbReference>
<feature type="chain" id="PRO_5012786533" evidence="1">
    <location>
        <begin position="20"/>
        <end position="200"/>
    </location>
</feature>
<evidence type="ECO:0000313" key="3">
    <source>
        <dbReference type="Proteomes" id="UP000219338"/>
    </source>
</evidence>
<dbReference type="OMA" id="DCATIMD"/>
<organism evidence="2 3">
    <name type="scientific">Armillaria ostoyae</name>
    <name type="common">Armillaria root rot fungus</name>
    <dbReference type="NCBI Taxonomy" id="47428"/>
    <lineage>
        <taxon>Eukaryota</taxon>
        <taxon>Fungi</taxon>
        <taxon>Dikarya</taxon>
        <taxon>Basidiomycota</taxon>
        <taxon>Agaricomycotina</taxon>
        <taxon>Agaricomycetes</taxon>
        <taxon>Agaricomycetidae</taxon>
        <taxon>Agaricales</taxon>
        <taxon>Marasmiineae</taxon>
        <taxon>Physalacriaceae</taxon>
        <taxon>Armillaria</taxon>
    </lineage>
</organism>